<feature type="transmembrane region" description="Helical" evidence="1">
    <location>
        <begin position="126"/>
        <end position="147"/>
    </location>
</feature>
<feature type="transmembrane region" description="Helical" evidence="1">
    <location>
        <begin position="12"/>
        <end position="36"/>
    </location>
</feature>
<dbReference type="InterPro" id="IPR051311">
    <property type="entry name" value="DedA_domain"/>
</dbReference>
<sequence>MDILLAIDWAQYGYFGLFVAAFLAATIVPFSSEVVFTTLVVTMKLNPWVCVAWATLGNWLGGLTCYWLGRLGKMEWIERWLRIKKEKIEKFNAKFHKYGDWLAFFSFLPGVGDIIAVAAGFMRCRLWIVAVSMLLGKLARYVVWLYVNGYIVQLF</sequence>
<keyword evidence="1" id="KW-1133">Transmembrane helix</keyword>
<protein>
    <submittedName>
        <fullName evidence="3">DedA family protein</fullName>
    </submittedName>
</protein>
<evidence type="ECO:0000256" key="1">
    <source>
        <dbReference type="SAM" id="Phobius"/>
    </source>
</evidence>
<keyword evidence="1" id="KW-0812">Transmembrane</keyword>
<reference evidence="3" key="2">
    <citation type="journal article" date="2021" name="PeerJ">
        <title>Extensive microbial diversity within the chicken gut microbiome revealed by metagenomics and culture.</title>
        <authorList>
            <person name="Gilroy R."/>
            <person name="Ravi A."/>
            <person name="Getino M."/>
            <person name="Pursley I."/>
            <person name="Horton D.L."/>
            <person name="Alikhan N.F."/>
            <person name="Baker D."/>
            <person name="Gharbi K."/>
            <person name="Hall N."/>
            <person name="Watson M."/>
            <person name="Adriaenssens E.M."/>
            <person name="Foster-Nyarko E."/>
            <person name="Jarju S."/>
            <person name="Secka A."/>
            <person name="Antonio M."/>
            <person name="Oren A."/>
            <person name="Chaudhuri R.R."/>
            <person name="La Ragione R."/>
            <person name="Hildebrand F."/>
            <person name="Pallen M.J."/>
        </authorList>
    </citation>
    <scope>NUCLEOTIDE SEQUENCE</scope>
    <source>
        <strain evidence="3">3924</strain>
    </source>
</reference>
<keyword evidence="1" id="KW-0472">Membrane</keyword>
<dbReference type="PANTHER" id="PTHR42709:SF4">
    <property type="entry name" value="INNER MEMBRANE PROTEIN YQAA"/>
    <property type="match status" value="1"/>
</dbReference>
<dbReference type="Proteomes" id="UP000712007">
    <property type="component" value="Unassembled WGS sequence"/>
</dbReference>
<name>A0A940IDE1_9BACT</name>
<dbReference type="Pfam" id="PF09335">
    <property type="entry name" value="VTT_dom"/>
    <property type="match status" value="1"/>
</dbReference>
<evidence type="ECO:0000313" key="3">
    <source>
        <dbReference type="EMBL" id="MBO8439153.1"/>
    </source>
</evidence>
<evidence type="ECO:0000259" key="2">
    <source>
        <dbReference type="Pfam" id="PF09335"/>
    </source>
</evidence>
<reference evidence="3" key="1">
    <citation type="submission" date="2020-10" db="EMBL/GenBank/DDBJ databases">
        <authorList>
            <person name="Gilroy R."/>
        </authorList>
    </citation>
    <scope>NUCLEOTIDE SEQUENCE</scope>
    <source>
        <strain evidence="3">3924</strain>
    </source>
</reference>
<feature type="domain" description="VTT" evidence="2">
    <location>
        <begin position="32"/>
        <end position="147"/>
    </location>
</feature>
<feature type="transmembrane region" description="Helical" evidence="1">
    <location>
        <begin position="101"/>
        <end position="119"/>
    </location>
</feature>
<organism evidence="3 4">
    <name type="scientific">Candidatus Aphodosoma intestinipullorum</name>
    <dbReference type="NCBI Taxonomy" id="2840674"/>
    <lineage>
        <taxon>Bacteria</taxon>
        <taxon>Pseudomonadati</taxon>
        <taxon>Bacteroidota</taxon>
        <taxon>Bacteroidia</taxon>
        <taxon>Bacteroidales</taxon>
        <taxon>Candidatus Aphodosoma</taxon>
    </lineage>
</organism>
<proteinExistence type="predicted"/>
<dbReference type="EMBL" id="JADIMV010000016">
    <property type="protein sequence ID" value="MBO8439153.1"/>
    <property type="molecule type" value="Genomic_DNA"/>
</dbReference>
<gene>
    <name evidence="3" type="ORF">IAC51_00705</name>
</gene>
<comment type="caution">
    <text evidence="3">The sequence shown here is derived from an EMBL/GenBank/DDBJ whole genome shotgun (WGS) entry which is preliminary data.</text>
</comment>
<feature type="transmembrane region" description="Helical" evidence="1">
    <location>
        <begin position="48"/>
        <end position="69"/>
    </location>
</feature>
<dbReference type="InterPro" id="IPR032816">
    <property type="entry name" value="VTT_dom"/>
</dbReference>
<dbReference type="AlphaFoldDB" id="A0A940IDE1"/>
<evidence type="ECO:0000313" key="4">
    <source>
        <dbReference type="Proteomes" id="UP000712007"/>
    </source>
</evidence>
<accession>A0A940IDE1</accession>
<dbReference type="PANTHER" id="PTHR42709">
    <property type="entry name" value="ALKALINE PHOSPHATASE LIKE PROTEIN"/>
    <property type="match status" value="1"/>
</dbReference>